<feature type="domain" description="Phage shock protein PspC N-terminal" evidence="7">
    <location>
        <begin position="3"/>
        <end position="62"/>
    </location>
</feature>
<reference evidence="8 9" key="1">
    <citation type="submission" date="2017-11" db="EMBL/GenBank/DDBJ databases">
        <title>Isolation and Characterization of Methanogenic Archaea from Saline Meromictic Lake at Siberia.</title>
        <authorList>
            <person name="Shen Y."/>
            <person name="Huang H.-H."/>
            <person name="Lai M.-C."/>
            <person name="Chen S.-C."/>
        </authorList>
    </citation>
    <scope>NUCLEOTIDE SEQUENCE [LARGE SCALE GENOMIC DNA]</scope>
    <source>
        <strain evidence="8 9">SY-01</strain>
    </source>
</reference>
<dbReference type="GO" id="GO:0005886">
    <property type="term" value="C:plasma membrane"/>
    <property type="evidence" value="ECO:0007669"/>
    <property type="project" value="UniProtKB-SubCell"/>
</dbReference>
<evidence type="ECO:0000256" key="4">
    <source>
        <dbReference type="ARBA" id="ARBA00022989"/>
    </source>
</evidence>
<dbReference type="PANTHER" id="PTHR33885:SF3">
    <property type="entry name" value="PHAGE SHOCK PROTEIN C"/>
    <property type="match status" value="1"/>
</dbReference>
<comment type="subcellular location">
    <subcellularLocation>
        <location evidence="1">Cell membrane</location>
        <topology evidence="1">Single-pass membrane protein</topology>
    </subcellularLocation>
</comment>
<evidence type="ECO:0000313" key="9">
    <source>
        <dbReference type="Proteomes" id="UP000297295"/>
    </source>
</evidence>
<dbReference type="AlphaFoldDB" id="A0A4E0PZX9"/>
<dbReference type="OrthoDB" id="103681at2157"/>
<keyword evidence="3 6" id="KW-0812">Transmembrane</keyword>
<evidence type="ECO:0000256" key="3">
    <source>
        <dbReference type="ARBA" id="ARBA00022692"/>
    </source>
</evidence>
<evidence type="ECO:0000256" key="5">
    <source>
        <dbReference type="ARBA" id="ARBA00023136"/>
    </source>
</evidence>
<evidence type="ECO:0000313" key="8">
    <source>
        <dbReference type="EMBL" id="TGC11317.1"/>
    </source>
</evidence>
<dbReference type="RefSeq" id="WP_135387739.1">
    <property type="nucleotide sequence ID" value="NZ_PGGK01000001.1"/>
</dbReference>
<dbReference type="Proteomes" id="UP000297295">
    <property type="component" value="Unassembled WGS sequence"/>
</dbReference>
<dbReference type="PANTHER" id="PTHR33885">
    <property type="entry name" value="PHAGE SHOCK PROTEIN C"/>
    <property type="match status" value="1"/>
</dbReference>
<gene>
    <name evidence="8" type="ORF">CUN85_00045</name>
</gene>
<dbReference type="EMBL" id="PGGK01000001">
    <property type="protein sequence ID" value="TGC11317.1"/>
    <property type="molecule type" value="Genomic_DNA"/>
</dbReference>
<protein>
    <submittedName>
        <fullName evidence="8">PspC family transcriptional regulator</fullName>
    </submittedName>
</protein>
<keyword evidence="4 6" id="KW-1133">Transmembrane helix</keyword>
<comment type="caution">
    <text evidence="8">The sequence shown here is derived from an EMBL/GenBank/DDBJ whole genome shotgun (WGS) entry which is preliminary data.</text>
</comment>
<sequence length="77" mass="8402">MGKQLTRSKDKRMIAGVCGGIGEYLGVDPVVIRLIWAVVTLFSFGIVGVIGYIIAWVIIPEEGQQVSGEVQHTDQEE</sequence>
<keyword evidence="9" id="KW-1185">Reference proteome</keyword>
<name>A0A4E0PZX9_9EURY</name>
<accession>A0A4E0PZX9</accession>
<feature type="transmembrane region" description="Helical" evidence="6">
    <location>
        <begin position="34"/>
        <end position="59"/>
    </location>
</feature>
<evidence type="ECO:0000256" key="6">
    <source>
        <dbReference type="SAM" id="Phobius"/>
    </source>
</evidence>
<evidence type="ECO:0000256" key="2">
    <source>
        <dbReference type="ARBA" id="ARBA00022475"/>
    </source>
</evidence>
<dbReference type="Pfam" id="PF04024">
    <property type="entry name" value="PspC"/>
    <property type="match status" value="1"/>
</dbReference>
<proteinExistence type="predicted"/>
<keyword evidence="2" id="KW-1003">Cell membrane</keyword>
<keyword evidence="5 6" id="KW-0472">Membrane</keyword>
<evidence type="ECO:0000259" key="7">
    <source>
        <dbReference type="Pfam" id="PF04024"/>
    </source>
</evidence>
<dbReference type="InterPro" id="IPR007168">
    <property type="entry name" value="Phageshock_PspC_N"/>
</dbReference>
<evidence type="ECO:0000256" key="1">
    <source>
        <dbReference type="ARBA" id="ARBA00004162"/>
    </source>
</evidence>
<dbReference type="InterPro" id="IPR052027">
    <property type="entry name" value="PspC"/>
</dbReference>
<organism evidence="8 9">
    <name type="scientific">Methanolobus halotolerans</name>
    <dbReference type="NCBI Taxonomy" id="2052935"/>
    <lineage>
        <taxon>Archaea</taxon>
        <taxon>Methanobacteriati</taxon>
        <taxon>Methanobacteriota</taxon>
        <taxon>Stenosarchaea group</taxon>
        <taxon>Methanomicrobia</taxon>
        <taxon>Methanosarcinales</taxon>
        <taxon>Methanosarcinaceae</taxon>
        <taxon>Methanolobus</taxon>
    </lineage>
</organism>